<sequence length="464" mass="54007">MPSKNKSVLNQKTTKYEFLGPIGAFLMITVLPILVYVLHLSCQFDGHPSRELIVYLSDINNLKTLFTLSNIFSLFDPTAFLAYIIYLAYLIVIFYLIPGRWVEGTQLRDGTKLKYKENGFYNLTLTLFIILIILSTKGHEPFLFIDHHFIGLITASTIVSFALSFYVYLASFQEGKLLALELNPRIGSFDIKYFVELRPGIICWIIVNISMAIKQYHDLGYVTIGMFLIVIFQGWYCVDALYNEPAVLTTMDITTDGFGWMLSFGNFTWVGFLYGLQARYLALHPVYLSRLQIIFIICLQAIGYTIFRGANNEKNHFRNNPEDPKYIELITIINILCYDEIDLKYITTEAGSRLIISGWWGRARHINYLGDWIISWAWCLLCGFDDIIPYFYVIYFAVLLIHRERRDEEKCKKKYKKDWDKYCEIVKWRIVPELEESFEAGLFCLERQISGDVQHSSLRTSTFL</sequence>
<proteinExistence type="predicted"/>
<gene>
    <name evidence="1" type="ORF">SPELUC_LOCUS35</name>
</gene>
<organism evidence="1 2">
    <name type="scientific">Cetraspora pellucida</name>
    <dbReference type="NCBI Taxonomy" id="1433469"/>
    <lineage>
        <taxon>Eukaryota</taxon>
        <taxon>Fungi</taxon>
        <taxon>Fungi incertae sedis</taxon>
        <taxon>Mucoromycota</taxon>
        <taxon>Glomeromycotina</taxon>
        <taxon>Glomeromycetes</taxon>
        <taxon>Diversisporales</taxon>
        <taxon>Gigasporaceae</taxon>
        <taxon>Cetraspora</taxon>
    </lineage>
</organism>
<dbReference type="EMBL" id="CAJVPW010000008">
    <property type="protein sequence ID" value="CAG8439121.1"/>
    <property type="molecule type" value="Genomic_DNA"/>
</dbReference>
<protein>
    <submittedName>
        <fullName evidence="1">14822_t:CDS:1</fullName>
    </submittedName>
</protein>
<accession>A0ACA9JW36</accession>
<comment type="caution">
    <text evidence="1">The sequence shown here is derived from an EMBL/GenBank/DDBJ whole genome shotgun (WGS) entry which is preliminary data.</text>
</comment>
<dbReference type="Proteomes" id="UP000789366">
    <property type="component" value="Unassembled WGS sequence"/>
</dbReference>
<keyword evidence="2" id="KW-1185">Reference proteome</keyword>
<evidence type="ECO:0000313" key="1">
    <source>
        <dbReference type="EMBL" id="CAG8439121.1"/>
    </source>
</evidence>
<name>A0ACA9JW36_9GLOM</name>
<evidence type="ECO:0000313" key="2">
    <source>
        <dbReference type="Proteomes" id="UP000789366"/>
    </source>
</evidence>
<reference evidence="1" key="1">
    <citation type="submission" date="2021-06" db="EMBL/GenBank/DDBJ databases">
        <authorList>
            <person name="Kallberg Y."/>
            <person name="Tangrot J."/>
            <person name="Rosling A."/>
        </authorList>
    </citation>
    <scope>NUCLEOTIDE SEQUENCE</scope>
    <source>
        <strain evidence="1">28 12/20/2015</strain>
    </source>
</reference>